<evidence type="ECO:0000256" key="1">
    <source>
        <dbReference type="SAM" id="Phobius"/>
    </source>
</evidence>
<name>A0ABP9EQ90_9PSEU</name>
<keyword evidence="3" id="KW-1185">Reference proteome</keyword>
<evidence type="ECO:0000313" key="3">
    <source>
        <dbReference type="Proteomes" id="UP001500457"/>
    </source>
</evidence>
<comment type="caution">
    <text evidence="2">The sequence shown here is derived from an EMBL/GenBank/DDBJ whole genome shotgun (WGS) entry which is preliminary data.</text>
</comment>
<keyword evidence="1" id="KW-1133">Transmembrane helix</keyword>
<protein>
    <submittedName>
        <fullName evidence="2">Uncharacterized protein</fullName>
    </submittedName>
</protein>
<feature type="transmembrane region" description="Helical" evidence="1">
    <location>
        <begin position="17"/>
        <end position="38"/>
    </location>
</feature>
<keyword evidence="1" id="KW-0472">Membrane</keyword>
<reference evidence="3" key="1">
    <citation type="journal article" date="2019" name="Int. J. Syst. Evol. Microbiol.">
        <title>The Global Catalogue of Microorganisms (GCM) 10K type strain sequencing project: providing services to taxonomists for standard genome sequencing and annotation.</title>
        <authorList>
            <consortium name="The Broad Institute Genomics Platform"/>
            <consortium name="The Broad Institute Genome Sequencing Center for Infectious Disease"/>
            <person name="Wu L."/>
            <person name="Ma J."/>
        </authorList>
    </citation>
    <scope>NUCLEOTIDE SEQUENCE [LARGE SCALE GENOMIC DNA]</scope>
    <source>
        <strain evidence="3">JCM 17983</strain>
    </source>
</reference>
<keyword evidence="1" id="KW-0812">Transmembrane</keyword>
<dbReference type="Proteomes" id="UP001500457">
    <property type="component" value="Unassembled WGS sequence"/>
</dbReference>
<sequence>MSGNEDQIKETKTQGRAAIAAVLVSIVALILSIIGLVFQFTALRDQQRLTALQLDNDRTRYASRVSWYYLGPRGAGDTSNGRTVITNRSLVPISRPVLVWDTVSPPQTGFGLRTIPPCTEVEFSSSGGIVPTYDPLRLLFADAKGEWSVESGGAPAAIDFYRWIAELGPRERARALLKQSFTAQRPADDCGAG</sequence>
<accession>A0ABP9EQ90</accession>
<organism evidence="2 3">
    <name type="scientific">Actinomycetospora straminea</name>
    <dbReference type="NCBI Taxonomy" id="663607"/>
    <lineage>
        <taxon>Bacteria</taxon>
        <taxon>Bacillati</taxon>
        <taxon>Actinomycetota</taxon>
        <taxon>Actinomycetes</taxon>
        <taxon>Pseudonocardiales</taxon>
        <taxon>Pseudonocardiaceae</taxon>
        <taxon>Actinomycetospora</taxon>
    </lineage>
</organism>
<gene>
    <name evidence="2" type="ORF">GCM10023203_37990</name>
</gene>
<proteinExistence type="predicted"/>
<dbReference type="EMBL" id="BAABHQ010000010">
    <property type="protein sequence ID" value="GAA4882690.1"/>
    <property type="molecule type" value="Genomic_DNA"/>
</dbReference>
<evidence type="ECO:0000313" key="2">
    <source>
        <dbReference type="EMBL" id="GAA4882690.1"/>
    </source>
</evidence>